<proteinExistence type="predicted"/>
<dbReference type="Proteomes" id="UP000821866">
    <property type="component" value="Chromosome 6"/>
</dbReference>
<dbReference type="AlphaFoldDB" id="A0A9J6DL15"/>
<reference evidence="1" key="2">
    <citation type="submission" date="2021-09" db="EMBL/GenBank/DDBJ databases">
        <authorList>
            <person name="Jia N."/>
            <person name="Wang J."/>
            <person name="Shi W."/>
            <person name="Du L."/>
            <person name="Sun Y."/>
            <person name="Zhan W."/>
            <person name="Jiang J."/>
            <person name="Wang Q."/>
            <person name="Zhang B."/>
            <person name="Ji P."/>
            <person name="Sakyi L.B."/>
            <person name="Cui X."/>
            <person name="Yuan T."/>
            <person name="Jiang B."/>
            <person name="Yang W."/>
            <person name="Lam T.T.-Y."/>
            <person name="Chang Q."/>
            <person name="Ding S."/>
            <person name="Wang X."/>
            <person name="Zhu J."/>
            <person name="Ruan X."/>
            <person name="Zhao L."/>
            <person name="Wei J."/>
            <person name="Que T."/>
            <person name="Du C."/>
            <person name="Cheng J."/>
            <person name="Dai P."/>
            <person name="Han X."/>
            <person name="Huang E."/>
            <person name="Gao Y."/>
            <person name="Liu J."/>
            <person name="Shao H."/>
            <person name="Ye R."/>
            <person name="Li L."/>
            <person name="Wei W."/>
            <person name="Wang X."/>
            <person name="Wang C."/>
            <person name="Huo Q."/>
            <person name="Li W."/>
            <person name="Guo W."/>
            <person name="Chen H."/>
            <person name="Chen S."/>
            <person name="Zhou L."/>
            <person name="Zhou L."/>
            <person name="Ni X."/>
            <person name="Tian J."/>
            <person name="Zhou Y."/>
            <person name="Sheng Y."/>
            <person name="Liu T."/>
            <person name="Pan Y."/>
            <person name="Xia L."/>
            <person name="Li J."/>
            <person name="Zhao F."/>
            <person name="Cao W."/>
        </authorList>
    </citation>
    <scope>NUCLEOTIDE SEQUENCE</scope>
    <source>
        <strain evidence="1">Rmic-2018</strain>
        <tissue evidence="1">Larvae</tissue>
    </source>
</reference>
<evidence type="ECO:0000313" key="1">
    <source>
        <dbReference type="EMBL" id="KAH8022569.1"/>
    </source>
</evidence>
<organism evidence="1 2">
    <name type="scientific">Rhipicephalus microplus</name>
    <name type="common">Cattle tick</name>
    <name type="synonym">Boophilus microplus</name>
    <dbReference type="NCBI Taxonomy" id="6941"/>
    <lineage>
        <taxon>Eukaryota</taxon>
        <taxon>Metazoa</taxon>
        <taxon>Ecdysozoa</taxon>
        <taxon>Arthropoda</taxon>
        <taxon>Chelicerata</taxon>
        <taxon>Arachnida</taxon>
        <taxon>Acari</taxon>
        <taxon>Parasitiformes</taxon>
        <taxon>Ixodida</taxon>
        <taxon>Ixodoidea</taxon>
        <taxon>Ixodidae</taxon>
        <taxon>Rhipicephalinae</taxon>
        <taxon>Rhipicephalus</taxon>
        <taxon>Boophilus</taxon>
    </lineage>
</organism>
<gene>
    <name evidence="1" type="ORF">HPB51_000263</name>
</gene>
<reference evidence="1" key="1">
    <citation type="journal article" date="2020" name="Cell">
        <title>Large-Scale Comparative Analyses of Tick Genomes Elucidate Their Genetic Diversity and Vector Capacities.</title>
        <authorList>
            <consortium name="Tick Genome and Microbiome Consortium (TIGMIC)"/>
            <person name="Jia N."/>
            <person name="Wang J."/>
            <person name="Shi W."/>
            <person name="Du L."/>
            <person name="Sun Y."/>
            <person name="Zhan W."/>
            <person name="Jiang J.F."/>
            <person name="Wang Q."/>
            <person name="Zhang B."/>
            <person name="Ji P."/>
            <person name="Bell-Sakyi L."/>
            <person name="Cui X.M."/>
            <person name="Yuan T.T."/>
            <person name="Jiang B.G."/>
            <person name="Yang W.F."/>
            <person name="Lam T.T."/>
            <person name="Chang Q.C."/>
            <person name="Ding S.J."/>
            <person name="Wang X.J."/>
            <person name="Zhu J.G."/>
            <person name="Ruan X.D."/>
            <person name="Zhao L."/>
            <person name="Wei J.T."/>
            <person name="Ye R.Z."/>
            <person name="Que T.C."/>
            <person name="Du C.H."/>
            <person name="Zhou Y.H."/>
            <person name="Cheng J.X."/>
            <person name="Dai P.F."/>
            <person name="Guo W.B."/>
            <person name="Han X.H."/>
            <person name="Huang E.J."/>
            <person name="Li L.F."/>
            <person name="Wei W."/>
            <person name="Gao Y.C."/>
            <person name="Liu J.Z."/>
            <person name="Shao H.Z."/>
            <person name="Wang X."/>
            <person name="Wang C.C."/>
            <person name="Yang T.C."/>
            <person name="Huo Q.B."/>
            <person name="Li W."/>
            <person name="Chen H.Y."/>
            <person name="Chen S.E."/>
            <person name="Zhou L.G."/>
            <person name="Ni X.B."/>
            <person name="Tian J.H."/>
            <person name="Sheng Y."/>
            <person name="Liu T."/>
            <person name="Pan Y.S."/>
            <person name="Xia L.Y."/>
            <person name="Li J."/>
            <person name="Zhao F."/>
            <person name="Cao W.C."/>
        </authorList>
    </citation>
    <scope>NUCLEOTIDE SEQUENCE</scope>
    <source>
        <strain evidence="1">Rmic-2018</strain>
    </source>
</reference>
<comment type="caution">
    <text evidence="1">The sequence shown here is derived from an EMBL/GenBank/DDBJ whole genome shotgun (WGS) entry which is preliminary data.</text>
</comment>
<name>A0A9J6DL15_RHIMP</name>
<dbReference type="EMBL" id="JABSTU010000008">
    <property type="protein sequence ID" value="KAH8022569.1"/>
    <property type="molecule type" value="Genomic_DNA"/>
</dbReference>
<protein>
    <submittedName>
        <fullName evidence="1">Uncharacterized protein</fullName>
    </submittedName>
</protein>
<evidence type="ECO:0000313" key="2">
    <source>
        <dbReference type="Proteomes" id="UP000821866"/>
    </source>
</evidence>
<sequence>MDDKVKTAPHSTTTDSRVLRLWEAYHALYRRWQVQKYNRHLRLPLARRAFDTEKHCSSLLRQQWGQTCDRMAGNLGLRDTWSLLRGLLDTTHPKAPLCKDVFLLLHSSSLADTEFLVTLWGH</sequence>
<accession>A0A9J6DL15</accession>
<keyword evidence="2" id="KW-1185">Reference proteome</keyword>